<dbReference type="Pfam" id="PF00069">
    <property type="entry name" value="Pkinase"/>
    <property type="match status" value="1"/>
</dbReference>
<organism evidence="13">
    <name type="scientific">Zooxanthella nutricula</name>
    <dbReference type="NCBI Taxonomy" id="1333877"/>
    <lineage>
        <taxon>Eukaryota</taxon>
        <taxon>Sar</taxon>
        <taxon>Alveolata</taxon>
        <taxon>Dinophyceae</taxon>
        <taxon>Peridiniales</taxon>
        <taxon>Peridiniales incertae sedis</taxon>
        <taxon>Zooxanthella</taxon>
    </lineage>
</organism>
<dbReference type="InterPro" id="IPR002048">
    <property type="entry name" value="EF_hand_dom"/>
</dbReference>
<keyword evidence="7" id="KW-0418">Kinase</keyword>
<dbReference type="GO" id="GO:0004674">
    <property type="term" value="F:protein serine/threonine kinase activity"/>
    <property type="evidence" value="ECO:0007669"/>
    <property type="project" value="UniProtKB-KW"/>
</dbReference>
<evidence type="ECO:0000256" key="2">
    <source>
        <dbReference type="ARBA" id="ARBA00011245"/>
    </source>
</evidence>
<evidence type="ECO:0000256" key="7">
    <source>
        <dbReference type="ARBA" id="ARBA00022777"/>
    </source>
</evidence>
<comment type="cofactor">
    <cofactor evidence="1">
        <name>Mg(2+)</name>
        <dbReference type="ChEBI" id="CHEBI:18420"/>
    </cofactor>
</comment>
<evidence type="ECO:0008006" key="14">
    <source>
        <dbReference type="Google" id="ProtNLM"/>
    </source>
</evidence>
<dbReference type="SMART" id="SM00054">
    <property type="entry name" value="EFh"/>
    <property type="match status" value="4"/>
</dbReference>
<dbReference type="InterPro" id="IPR011009">
    <property type="entry name" value="Kinase-like_dom_sf"/>
</dbReference>
<keyword evidence="5" id="KW-0677">Repeat</keyword>
<evidence type="ECO:0000259" key="11">
    <source>
        <dbReference type="PROSITE" id="PS50011"/>
    </source>
</evidence>
<keyword evidence="9" id="KW-0067">ATP-binding</keyword>
<proteinExistence type="inferred from homology"/>
<evidence type="ECO:0000256" key="9">
    <source>
        <dbReference type="ARBA" id="ARBA00022840"/>
    </source>
</evidence>
<dbReference type="Gene3D" id="1.10.238.10">
    <property type="entry name" value="EF-hand"/>
    <property type="match status" value="1"/>
</dbReference>
<name>A0A7S2L1B2_9DINO</name>
<dbReference type="Gene3D" id="1.10.510.10">
    <property type="entry name" value="Transferase(Phosphotransferase) domain 1"/>
    <property type="match status" value="1"/>
</dbReference>
<evidence type="ECO:0000313" key="13">
    <source>
        <dbReference type="EMBL" id="CAD9591717.1"/>
    </source>
</evidence>
<evidence type="ECO:0000256" key="6">
    <source>
        <dbReference type="ARBA" id="ARBA00022741"/>
    </source>
</evidence>
<dbReference type="Gene3D" id="3.30.200.20">
    <property type="entry name" value="Phosphorylase Kinase, domain 1"/>
    <property type="match status" value="1"/>
</dbReference>
<dbReference type="PANTHER" id="PTHR24349">
    <property type="entry name" value="SERINE/THREONINE-PROTEIN KINASE"/>
    <property type="match status" value="1"/>
</dbReference>
<dbReference type="SMART" id="SM00220">
    <property type="entry name" value="S_TKc"/>
    <property type="match status" value="1"/>
</dbReference>
<keyword evidence="3" id="KW-0723">Serine/threonine-protein kinase</keyword>
<feature type="domain" description="EF-hand" evidence="12">
    <location>
        <begin position="273"/>
        <end position="308"/>
    </location>
</feature>
<dbReference type="Pfam" id="PF13499">
    <property type="entry name" value="EF-hand_7"/>
    <property type="match status" value="2"/>
</dbReference>
<evidence type="ECO:0000256" key="4">
    <source>
        <dbReference type="ARBA" id="ARBA00022679"/>
    </source>
</evidence>
<evidence type="ECO:0000256" key="8">
    <source>
        <dbReference type="ARBA" id="ARBA00022837"/>
    </source>
</evidence>
<keyword evidence="6" id="KW-0547">Nucleotide-binding</keyword>
<evidence type="ECO:0000256" key="1">
    <source>
        <dbReference type="ARBA" id="ARBA00001946"/>
    </source>
</evidence>
<dbReference type="FunFam" id="1.10.510.10:FF:000571">
    <property type="entry name" value="Maternal embryonic leucine zipper kinase"/>
    <property type="match status" value="1"/>
</dbReference>
<sequence>MERAVKAIDRWDSSGGAERRAMLRMDHPHVIKLYEVYQSGMCLQFVMELCRGGTLFDRVVHARHFTEGQAAIVLRQALQAVSYMHNCFIAHRDLKPENFLFVDDGPLEGNTLKLIDFGTACPCGPEDVLSTQVGSLSYVSPQVIEGRYNKQCDVWSVGVILHILLVGRAPFKGRSQDDTLKLIRRGRLDFQRERWAHVSDDAKVLIRDMLHVHPGRRLAADAALRQDWIENVAPDASKVGFDFAIVERLSRFRADNELRKAALEVAARSLGQPRLDELRAEFQKFDADNDGTVSLGELQAGLRTAGMDVNPKQVRSVMANLSSSGSGAIEYTEFLAASLDIHGDLTEPVLRTAFNVFDRDGNGKITATDLERALPARARRSISKLFQQVASNGNGEIHFDDFTTMMRTSVVQMHA</sequence>
<evidence type="ECO:0000259" key="12">
    <source>
        <dbReference type="PROSITE" id="PS50222"/>
    </source>
</evidence>
<dbReference type="InterPro" id="IPR000719">
    <property type="entry name" value="Prot_kinase_dom"/>
</dbReference>
<dbReference type="PROSITE" id="PS50222">
    <property type="entry name" value="EF_HAND_2"/>
    <property type="match status" value="3"/>
</dbReference>
<dbReference type="InterPro" id="IPR050205">
    <property type="entry name" value="CDPK_Ser/Thr_kinases"/>
</dbReference>
<dbReference type="PROSITE" id="PS50011">
    <property type="entry name" value="PROTEIN_KINASE_DOM"/>
    <property type="match status" value="1"/>
</dbReference>
<dbReference type="PROSITE" id="PS00108">
    <property type="entry name" value="PROTEIN_KINASE_ST"/>
    <property type="match status" value="1"/>
</dbReference>
<dbReference type="SUPFAM" id="SSF47473">
    <property type="entry name" value="EF-hand"/>
    <property type="match status" value="1"/>
</dbReference>
<keyword evidence="8" id="KW-0106">Calcium</keyword>
<dbReference type="PROSITE" id="PS00018">
    <property type="entry name" value="EF_HAND_1"/>
    <property type="match status" value="2"/>
</dbReference>
<evidence type="ECO:0000256" key="5">
    <source>
        <dbReference type="ARBA" id="ARBA00022737"/>
    </source>
</evidence>
<evidence type="ECO:0000256" key="10">
    <source>
        <dbReference type="ARBA" id="ARBA00024334"/>
    </source>
</evidence>
<feature type="domain" description="EF-hand" evidence="12">
    <location>
        <begin position="345"/>
        <end position="380"/>
    </location>
</feature>
<keyword evidence="4" id="KW-0808">Transferase</keyword>
<dbReference type="GO" id="GO:0005509">
    <property type="term" value="F:calcium ion binding"/>
    <property type="evidence" value="ECO:0007669"/>
    <property type="project" value="InterPro"/>
</dbReference>
<dbReference type="InterPro" id="IPR011992">
    <property type="entry name" value="EF-hand-dom_pair"/>
</dbReference>
<dbReference type="FunFam" id="1.10.238.10:FF:000003">
    <property type="entry name" value="Calmodulin A"/>
    <property type="match status" value="1"/>
</dbReference>
<dbReference type="EMBL" id="HBGW01054784">
    <property type="protein sequence ID" value="CAD9591717.1"/>
    <property type="molecule type" value="Transcribed_RNA"/>
</dbReference>
<dbReference type="AlphaFoldDB" id="A0A7S2L1B2"/>
<dbReference type="InterPro" id="IPR018247">
    <property type="entry name" value="EF_Hand_1_Ca_BS"/>
</dbReference>
<comment type="subunit">
    <text evidence="2">Monomer.</text>
</comment>
<dbReference type="GO" id="GO:0005524">
    <property type="term" value="F:ATP binding"/>
    <property type="evidence" value="ECO:0007669"/>
    <property type="project" value="UniProtKB-KW"/>
</dbReference>
<comment type="similarity">
    <text evidence="10">Belongs to the protein kinase superfamily. Ser/Thr protein kinase family. CDPK subfamily.</text>
</comment>
<feature type="domain" description="Protein kinase" evidence="11">
    <location>
        <begin position="1"/>
        <end position="229"/>
    </location>
</feature>
<gene>
    <name evidence="13" type="ORF">BRAN1462_LOCUS34785</name>
</gene>
<reference evidence="13" key="1">
    <citation type="submission" date="2021-01" db="EMBL/GenBank/DDBJ databases">
        <authorList>
            <person name="Corre E."/>
            <person name="Pelletier E."/>
            <person name="Niang G."/>
            <person name="Scheremetjew M."/>
            <person name="Finn R."/>
            <person name="Kale V."/>
            <person name="Holt S."/>
            <person name="Cochrane G."/>
            <person name="Meng A."/>
            <person name="Brown T."/>
            <person name="Cohen L."/>
        </authorList>
    </citation>
    <scope>NUCLEOTIDE SEQUENCE</scope>
    <source>
        <strain evidence="13">RCC3387</strain>
    </source>
</reference>
<accession>A0A7S2L1B2</accession>
<dbReference type="SUPFAM" id="SSF56112">
    <property type="entry name" value="Protein kinase-like (PK-like)"/>
    <property type="match status" value="1"/>
</dbReference>
<protein>
    <recommendedName>
        <fullName evidence="14">Calmodulin</fullName>
    </recommendedName>
</protein>
<evidence type="ECO:0000256" key="3">
    <source>
        <dbReference type="ARBA" id="ARBA00022527"/>
    </source>
</evidence>
<dbReference type="InterPro" id="IPR008271">
    <property type="entry name" value="Ser/Thr_kinase_AS"/>
</dbReference>
<feature type="domain" description="EF-hand" evidence="12">
    <location>
        <begin position="384"/>
        <end position="412"/>
    </location>
</feature>